<organism evidence="8 9">
    <name type="scientific">Asanoa iriomotensis</name>
    <dbReference type="NCBI Taxonomy" id="234613"/>
    <lineage>
        <taxon>Bacteria</taxon>
        <taxon>Bacillati</taxon>
        <taxon>Actinomycetota</taxon>
        <taxon>Actinomycetes</taxon>
        <taxon>Micromonosporales</taxon>
        <taxon>Micromonosporaceae</taxon>
        <taxon>Asanoa</taxon>
    </lineage>
</organism>
<dbReference type="SUPFAM" id="SSF88659">
    <property type="entry name" value="Sigma3 and sigma4 domains of RNA polymerase sigma factors"/>
    <property type="match status" value="1"/>
</dbReference>
<dbReference type="InterPro" id="IPR013324">
    <property type="entry name" value="RNA_pol_sigma_r3/r4-like"/>
</dbReference>
<dbReference type="NCBIfam" id="TIGR02937">
    <property type="entry name" value="sigma70-ECF"/>
    <property type="match status" value="1"/>
</dbReference>
<dbReference type="PANTHER" id="PTHR43133">
    <property type="entry name" value="RNA POLYMERASE ECF-TYPE SIGMA FACTO"/>
    <property type="match status" value="1"/>
</dbReference>
<dbReference type="Pfam" id="PF08281">
    <property type="entry name" value="Sigma70_r4_2"/>
    <property type="match status" value="1"/>
</dbReference>
<evidence type="ECO:0000259" key="7">
    <source>
        <dbReference type="Pfam" id="PF08281"/>
    </source>
</evidence>
<dbReference type="PANTHER" id="PTHR43133:SF50">
    <property type="entry name" value="ECF RNA POLYMERASE SIGMA FACTOR SIGM"/>
    <property type="match status" value="1"/>
</dbReference>
<dbReference type="InterPro" id="IPR036388">
    <property type="entry name" value="WH-like_DNA-bd_sf"/>
</dbReference>
<comment type="similarity">
    <text evidence="1">Belongs to the sigma-70 factor family. ECF subfamily.</text>
</comment>
<comment type="caution">
    <text evidence="8">The sequence shown here is derived from an EMBL/GenBank/DDBJ whole genome shotgun (WGS) entry which is preliminary data.</text>
</comment>
<feature type="domain" description="RNA polymerase sigma-70 region 2" evidence="6">
    <location>
        <begin position="14"/>
        <end position="77"/>
    </location>
</feature>
<feature type="domain" description="RNA polymerase sigma factor 70 region 4 type 2" evidence="7">
    <location>
        <begin position="103"/>
        <end position="153"/>
    </location>
</feature>
<keyword evidence="5" id="KW-0804">Transcription</keyword>
<evidence type="ECO:0000313" key="8">
    <source>
        <dbReference type="EMBL" id="GIF55306.1"/>
    </source>
</evidence>
<dbReference type="SUPFAM" id="SSF88946">
    <property type="entry name" value="Sigma2 domain of RNA polymerase sigma factors"/>
    <property type="match status" value="1"/>
</dbReference>
<dbReference type="InterPro" id="IPR039425">
    <property type="entry name" value="RNA_pol_sigma-70-like"/>
</dbReference>
<evidence type="ECO:0000256" key="1">
    <source>
        <dbReference type="ARBA" id="ARBA00010641"/>
    </source>
</evidence>
<evidence type="ECO:0000256" key="3">
    <source>
        <dbReference type="ARBA" id="ARBA00023082"/>
    </source>
</evidence>
<dbReference type="EMBL" id="BONC01000006">
    <property type="protein sequence ID" value="GIF55306.1"/>
    <property type="molecule type" value="Genomic_DNA"/>
</dbReference>
<dbReference type="InterPro" id="IPR007627">
    <property type="entry name" value="RNA_pol_sigma70_r2"/>
</dbReference>
<dbReference type="Pfam" id="PF04542">
    <property type="entry name" value="Sigma70_r2"/>
    <property type="match status" value="1"/>
</dbReference>
<dbReference type="Gene3D" id="1.10.10.10">
    <property type="entry name" value="Winged helix-like DNA-binding domain superfamily/Winged helix DNA-binding domain"/>
    <property type="match status" value="1"/>
</dbReference>
<evidence type="ECO:0000259" key="6">
    <source>
        <dbReference type="Pfam" id="PF04542"/>
    </source>
</evidence>
<reference evidence="8 9" key="1">
    <citation type="submission" date="2021-01" db="EMBL/GenBank/DDBJ databases">
        <title>Whole genome shotgun sequence of Asanoa iriomotensis NBRC 100142.</title>
        <authorList>
            <person name="Komaki H."/>
            <person name="Tamura T."/>
        </authorList>
    </citation>
    <scope>NUCLEOTIDE SEQUENCE [LARGE SCALE GENOMIC DNA]</scope>
    <source>
        <strain evidence="8 9">NBRC 100142</strain>
    </source>
</reference>
<evidence type="ECO:0000313" key="9">
    <source>
        <dbReference type="Proteomes" id="UP000624325"/>
    </source>
</evidence>
<dbReference type="InterPro" id="IPR014284">
    <property type="entry name" value="RNA_pol_sigma-70_dom"/>
</dbReference>
<keyword evidence="3" id="KW-0731">Sigma factor</keyword>
<keyword evidence="9" id="KW-1185">Reference proteome</keyword>
<dbReference type="InterPro" id="IPR013249">
    <property type="entry name" value="RNA_pol_sigma70_r4_t2"/>
</dbReference>
<dbReference type="RefSeq" id="WP_203701107.1">
    <property type="nucleotide sequence ID" value="NZ_BAAALU010000012.1"/>
</dbReference>
<evidence type="ECO:0000256" key="2">
    <source>
        <dbReference type="ARBA" id="ARBA00023015"/>
    </source>
</evidence>
<name>A0ABQ4BXP2_9ACTN</name>
<evidence type="ECO:0000256" key="5">
    <source>
        <dbReference type="ARBA" id="ARBA00023163"/>
    </source>
</evidence>
<accession>A0ABQ4BXP2</accession>
<evidence type="ECO:0000256" key="4">
    <source>
        <dbReference type="ARBA" id="ARBA00023125"/>
    </source>
</evidence>
<dbReference type="Gene3D" id="1.10.1740.10">
    <property type="match status" value="1"/>
</dbReference>
<sequence length="165" mass="18381">MDRTEFEEFATAGLPALFRYGRALTGDPQDAQDLVQDALLRVWRAWPAVRRDGNPVAYAKTTMVRLHLSSARRLRRRLSSARPGLSAPPPSSAVDQVDDRHHLRGLLMTLPPIQRAVLVMTYLEDADDATIAAALRRRPSSIRAARSRALAKLRESPSKEVLPHA</sequence>
<gene>
    <name evidence="8" type="ORF">Air01nite_14010</name>
</gene>
<keyword evidence="2" id="KW-0805">Transcription regulation</keyword>
<proteinExistence type="inferred from homology"/>
<keyword evidence="4" id="KW-0238">DNA-binding</keyword>
<dbReference type="Proteomes" id="UP000624325">
    <property type="component" value="Unassembled WGS sequence"/>
</dbReference>
<dbReference type="InterPro" id="IPR013325">
    <property type="entry name" value="RNA_pol_sigma_r2"/>
</dbReference>
<protein>
    <submittedName>
        <fullName evidence="8">RNA polymerase sigma24 factor</fullName>
    </submittedName>
</protein>